<dbReference type="RefSeq" id="XP_014563363.1">
    <property type="nucleotide sequence ID" value="XM_014707877.1"/>
</dbReference>
<feature type="domain" description="PCI" evidence="3">
    <location>
        <begin position="199"/>
        <end position="366"/>
    </location>
</feature>
<dbReference type="FunCoup" id="A0A0B2UE26">
    <property type="interactions" value="251"/>
</dbReference>
<keyword evidence="5" id="KW-1185">Reference proteome</keyword>
<dbReference type="InterPro" id="IPR040773">
    <property type="entry name" value="Rpn6_N"/>
</dbReference>
<evidence type="ECO:0000256" key="1">
    <source>
        <dbReference type="ARBA" id="ARBA00007454"/>
    </source>
</evidence>
<evidence type="ECO:0000313" key="5">
    <source>
        <dbReference type="Proteomes" id="UP000031056"/>
    </source>
</evidence>
<dbReference type="InParanoid" id="A0A0B2UE26"/>
<reference evidence="4 5" key="1">
    <citation type="journal article" date="2014" name="MBio">
        <title>The Ordospora colligata genome; evolution of extreme reduction in microsporidia and host-to-parasite horizontal gene transfer.</title>
        <authorList>
            <person name="Pombert J.-F."/>
            <person name="Haag K.L."/>
            <person name="Beidas S."/>
            <person name="Ebert D."/>
            <person name="Keeling P.J."/>
        </authorList>
    </citation>
    <scope>NUCLEOTIDE SEQUENCE [LARGE SCALE GENOMIC DNA]</scope>
    <source>
        <strain evidence="4 5">OC4</strain>
    </source>
</reference>
<dbReference type="HOGENOM" id="CLU_029573_1_0_1"/>
<comment type="caution">
    <text evidence="4">The sequence shown here is derived from an EMBL/GenBank/DDBJ whole genome shotgun (WGS) entry which is preliminary data.</text>
</comment>
<dbReference type="InterPro" id="IPR036390">
    <property type="entry name" value="WH_DNA-bd_sf"/>
</dbReference>
<dbReference type="PANTHER" id="PTHR10678">
    <property type="entry name" value="26S PROTEASOME NON-ATPASE REGULATORY SUBUNIT 11/COP9 SIGNALOSOME COMPLEX SUBUNIT 2"/>
    <property type="match status" value="1"/>
</dbReference>
<dbReference type="InterPro" id="IPR050871">
    <property type="entry name" value="26S_Proteasome/COP9_Components"/>
</dbReference>
<dbReference type="STRING" id="1354746.A0A0B2UE26"/>
<proteinExistence type="inferred from homology"/>
<dbReference type="GeneID" id="26262095"/>
<keyword evidence="2 4" id="KW-0647">Proteasome</keyword>
<protein>
    <submittedName>
        <fullName evidence="4">26S proteasome regulatory complex protein</fullName>
    </submittedName>
</protein>
<dbReference type="GO" id="GO:0000502">
    <property type="term" value="C:proteasome complex"/>
    <property type="evidence" value="ECO:0007669"/>
    <property type="project" value="UniProtKB-KW"/>
</dbReference>
<dbReference type="VEuPathDB" id="MicrosporidiaDB:M896_080550"/>
<evidence type="ECO:0000313" key="4">
    <source>
        <dbReference type="EMBL" id="KHN69321.1"/>
    </source>
</evidence>
<organism evidence="4 5">
    <name type="scientific">Ordospora colligata OC4</name>
    <dbReference type="NCBI Taxonomy" id="1354746"/>
    <lineage>
        <taxon>Eukaryota</taxon>
        <taxon>Fungi</taxon>
        <taxon>Fungi incertae sedis</taxon>
        <taxon>Microsporidia</taxon>
        <taxon>Ordosporidae</taxon>
        <taxon>Ordospora</taxon>
    </lineage>
</organism>
<dbReference type="EMBL" id="JOKQ01000008">
    <property type="protein sequence ID" value="KHN69321.1"/>
    <property type="molecule type" value="Genomic_DNA"/>
</dbReference>
<gene>
    <name evidence="4" type="ORF">M896_080550</name>
</gene>
<sequence>MTEELRKVLASKITALEEKENAVFATLNAYVSRGDYTSVADTIVELKDMWQDLTTARVTKIIKAFFETIPYCEESFEAILNLLERLITWADSEGKKMLRLDLQCKRIYALLKTGKYVDTIDQVGEVMRELKKYDDKVNLITLHVYESKALYELKNISKSRACLTSARVLAVSAYCPSHLQAQIDLLSGMYICDERNYGVASSYFIEALEGFTLGKLDAEACVALRYLILSKIMANKCDEVAVVLRNKSTMNHLDDRTVKTLLNISIACKDRDLKTYSDVLVTNSDVIGQDAFIYAHMQYLYDALLEKNIVKIVEPYSVVRIDFIARMLCFDVDVIEKKLRKMILDKMVCGTLDHINQSLILHEVKPLHGFAEDCARHIEALNLIASTKY</sequence>
<dbReference type="Pfam" id="PF01399">
    <property type="entry name" value="PCI"/>
    <property type="match status" value="1"/>
</dbReference>
<dbReference type="OrthoDB" id="1418352at2759"/>
<name>A0A0B2UE26_9MICR</name>
<evidence type="ECO:0000256" key="2">
    <source>
        <dbReference type="ARBA" id="ARBA00022942"/>
    </source>
</evidence>
<dbReference type="SUPFAM" id="SSF46785">
    <property type="entry name" value="Winged helix' DNA-binding domain"/>
    <property type="match status" value="1"/>
</dbReference>
<dbReference type="AlphaFoldDB" id="A0A0B2UE26"/>
<dbReference type="Pfam" id="PF18055">
    <property type="entry name" value="RPN6_N"/>
    <property type="match status" value="1"/>
</dbReference>
<dbReference type="Proteomes" id="UP000031056">
    <property type="component" value="Unassembled WGS sequence"/>
</dbReference>
<dbReference type="Gene3D" id="1.25.40.570">
    <property type="match status" value="1"/>
</dbReference>
<comment type="similarity">
    <text evidence="1">Belongs to the proteasome subunit S9 family.</text>
</comment>
<dbReference type="SMART" id="SM00753">
    <property type="entry name" value="PAM"/>
    <property type="match status" value="1"/>
</dbReference>
<accession>A0A0B2UE26</accession>
<dbReference type="SMART" id="SM00088">
    <property type="entry name" value="PINT"/>
    <property type="match status" value="1"/>
</dbReference>
<dbReference type="InterPro" id="IPR000717">
    <property type="entry name" value="PCI_dom"/>
</dbReference>
<dbReference type="PROSITE" id="PS50250">
    <property type="entry name" value="PCI"/>
    <property type="match status" value="1"/>
</dbReference>
<evidence type="ECO:0000259" key="3">
    <source>
        <dbReference type="PROSITE" id="PS50250"/>
    </source>
</evidence>